<accession>A0ABT5V5Z3</accession>
<evidence type="ECO:0000313" key="10">
    <source>
        <dbReference type="EMBL" id="MDE1656369.1"/>
    </source>
</evidence>
<sequence length="688" mass="75520">MTDTALHAVLSGADTSVRPQDDLFRAVNGTWLREKEIPADQVSVGSFIDLRDEAELHVRELIEKAADAAGTAGSETAAGDKAAAADAAPGVPAESLAKVVALYRSFIDTAAINEKGTAPLTADLDPVAQAETKEDLARVIGALMRTGVDSFFGVDVAPSLVNPNVHEFSIGQSGLGLPDEAYYREAQFAPVLSAYRDFVPQLAQLAFDEKATEPSAAITAAAGRVIDVETKLAAAHMSRTDARDMDKVNNPMSFADFVASAPQFPWATALRAIGYDPDGLGTIIVTTPQALRAAAQLWEETPLETLREYTRWRILLARASYLPEVIDAKNFDFYGKVLAGTTQQRDRWKRAVQLVNGVLGEAVGQLYVASYFPPEHKATMDQLVADLLDAYRLSIRNLDWMSDATKERALAKLDTFAPKIGYPDKWKDYSSMQIGTDLLANIRAACEFEVEENIAKLGKEVDRSEWHMNPQTVNAYYNPQWNEIVFPAAILQWPFFEQDRDAAFNYGGIGAVIGHEIGHGFDDQGSKFDADGSLNNWWTDEDRAEFEKRTAALIAQFNSYIPAQLNGDEAFHVNGELTQGENIGDLGGLSIALKAYEIHLAREGLTLESAPVIDGYTGAQRVFLSFAKIWQGKNRDEWARQLIAIDPHSPSEFRCNGTVKNIDAFAQAFGLEEGDGLYLAPEERVRIW</sequence>
<dbReference type="Pfam" id="PF01431">
    <property type="entry name" value="Peptidase_M13"/>
    <property type="match status" value="1"/>
</dbReference>
<dbReference type="InterPro" id="IPR018497">
    <property type="entry name" value="Peptidase_M13_C"/>
</dbReference>
<dbReference type="InterPro" id="IPR024079">
    <property type="entry name" value="MetalloPept_cat_dom_sf"/>
</dbReference>
<dbReference type="Pfam" id="PF05649">
    <property type="entry name" value="Peptidase_M13_N"/>
    <property type="match status" value="1"/>
</dbReference>
<comment type="similarity">
    <text evidence="2">Belongs to the peptidase M13 family.</text>
</comment>
<dbReference type="RefSeq" id="WP_274732752.1">
    <property type="nucleotide sequence ID" value="NZ_CAMXYX010000004.1"/>
</dbReference>
<evidence type="ECO:0000256" key="4">
    <source>
        <dbReference type="ARBA" id="ARBA00022723"/>
    </source>
</evidence>
<dbReference type="PRINTS" id="PR00786">
    <property type="entry name" value="NEPRILYSIN"/>
</dbReference>
<keyword evidence="5" id="KW-0378">Hydrolase</keyword>
<dbReference type="Proteomes" id="UP001219297">
    <property type="component" value="Unassembled WGS sequence"/>
</dbReference>
<evidence type="ECO:0000256" key="7">
    <source>
        <dbReference type="ARBA" id="ARBA00023049"/>
    </source>
</evidence>
<evidence type="ECO:0000259" key="9">
    <source>
        <dbReference type="Pfam" id="PF05649"/>
    </source>
</evidence>
<evidence type="ECO:0000256" key="2">
    <source>
        <dbReference type="ARBA" id="ARBA00007357"/>
    </source>
</evidence>
<keyword evidence="6" id="KW-0862">Zinc</keyword>
<gene>
    <name evidence="10" type="ORF">PWJ81_04710</name>
</gene>
<feature type="domain" description="Peptidase M13 C-terminal" evidence="8">
    <location>
        <begin position="474"/>
        <end position="685"/>
    </location>
</feature>
<keyword evidence="3" id="KW-0645">Protease</keyword>
<evidence type="ECO:0000259" key="8">
    <source>
        <dbReference type="Pfam" id="PF01431"/>
    </source>
</evidence>
<reference evidence="10 11" key="1">
    <citation type="submission" date="2023-02" db="EMBL/GenBank/DDBJ databases">
        <title>Defining the Infant Male Urobiome and Moving Towards Mechanisms in Urobiome Research.</title>
        <authorList>
            <person name="Reasoner S."/>
            <person name="Flores V."/>
            <person name="Van Horn G."/>
            <person name="Morales G."/>
            <person name="Peard L."/>
            <person name="Abelson B."/>
            <person name="Manuel C."/>
            <person name="Lee J."/>
            <person name="Baker B."/>
            <person name="Williams T."/>
            <person name="Schmitz J."/>
            <person name="Clayton D."/>
            <person name="Hadjifrangiskou M."/>
        </authorList>
    </citation>
    <scope>NUCLEOTIDE SEQUENCE [LARGE SCALE GENOMIC DNA]</scope>
    <source>
        <strain evidence="10 11">AS1053</strain>
    </source>
</reference>
<dbReference type="CDD" id="cd08662">
    <property type="entry name" value="M13"/>
    <property type="match status" value="1"/>
</dbReference>
<keyword evidence="4" id="KW-0479">Metal-binding</keyword>
<proteinExistence type="inferred from homology"/>
<evidence type="ECO:0000256" key="3">
    <source>
        <dbReference type="ARBA" id="ARBA00022670"/>
    </source>
</evidence>
<dbReference type="EMBL" id="JARBHI010000009">
    <property type="protein sequence ID" value="MDE1656369.1"/>
    <property type="molecule type" value="Genomic_DNA"/>
</dbReference>
<evidence type="ECO:0000313" key="11">
    <source>
        <dbReference type="Proteomes" id="UP001219297"/>
    </source>
</evidence>
<dbReference type="Gene3D" id="1.10.1380.10">
    <property type="entry name" value="Neutral endopeptidase , domain2"/>
    <property type="match status" value="1"/>
</dbReference>
<evidence type="ECO:0000256" key="5">
    <source>
        <dbReference type="ARBA" id="ARBA00022801"/>
    </source>
</evidence>
<name>A0ABT5V5Z3_9ACTO</name>
<protein>
    <submittedName>
        <fullName evidence="10">Peptidase M13</fullName>
    </submittedName>
</protein>
<dbReference type="SUPFAM" id="SSF55486">
    <property type="entry name" value="Metalloproteases ('zincins'), catalytic domain"/>
    <property type="match status" value="1"/>
</dbReference>
<organism evidence="10 11">
    <name type="scientific">Actinotignum sanguinis</name>
    <dbReference type="NCBI Taxonomy" id="1445614"/>
    <lineage>
        <taxon>Bacteria</taxon>
        <taxon>Bacillati</taxon>
        <taxon>Actinomycetota</taxon>
        <taxon>Actinomycetes</taxon>
        <taxon>Actinomycetales</taxon>
        <taxon>Actinomycetaceae</taxon>
        <taxon>Actinotignum</taxon>
    </lineage>
</organism>
<evidence type="ECO:0000256" key="6">
    <source>
        <dbReference type="ARBA" id="ARBA00022833"/>
    </source>
</evidence>
<feature type="domain" description="Peptidase M13 N-terminal" evidence="9">
    <location>
        <begin position="19"/>
        <end position="423"/>
    </location>
</feature>
<dbReference type="GeneID" id="83608286"/>
<dbReference type="Gene3D" id="3.40.390.10">
    <property type="entry name" value="Collagenase (Catalytic Domain)"/>
    <property type="match status" value="1"/>
</dbReference>
<comment type="cofactor">
    <cofactor evidence="1">
        <name>Zn(2+)</name>
        <dbReference type="ChEBI" id="CHEBI:29105"/>
    </cofactor>
</comment>
<dbReference type="PROSITE" id="PS51885">
    <property type="entry name" value="NEPRILYSIN"/>
    <property type="match status" value="1"/>
</dbReference>
<keyword evidence="7" id="KW-0482">Metalloprotease</keyword>
<dbReference type="InterPro" id="IPR008753">
    <property type="entry name" value="Peptidase_M13_N"/>
</dbReference>
<dbReference type="PANTHER" id="PTHR11733:SF167">
    <property type="entry name" value="FI17812P1-RELATED"/>
    <property type="match status" value="1"/>
</dbReference>
<dbReference type="InterPro" id="IPR000718">
    <property type="entry name" value="Peptidase_M13"/>
</dbReference>
<dbReference type="PANTHER" id="PTHR11733">
    <property type="entry name" value="ZINC METALLOPROTEASE FAMILY M13 NEPRILYSIN-RELATED"/>
    <property type="match status" value="1"/>
</dbReference>
<evidence type="ECO:0000256" key="1">
    <source>
        <dbReference type="ARBA" id="ARBA00001947"/>
    </source>
</evidence>
<keyword evidence="11" id="KW-1185">Reference proteome</keyword>
<dbReference type="InterPro" id="IPR042089">
    <property type="entry name" value="Peptidase_M13_dom_2"/>
</dbReference>
<comment type="caution">
    <text evidence="10">The sequence shown here is derived from an EMBL/GenBank/DDBJ whole genome shotgun (WGS) entry which is preliminary data.</text>
</comment>